<accession>A0A327ZMT6</accession>
<dbReference type="SUPFAM" id="SSF55729">
    <property type="entry name" value="Acyl-CoA N-acyltransferases (Nat)"/>
    <property type="match status" value="1"/>
</dbReference>
<dbReference type="Gene3D" id="3.40.630.30">
    <property type="match status" value="1"/>
</dbReference>
<sequence length="166" mass="19104">MIQELTKEQLQDAVDRIAEIYLTNFEDARSHKEMVANILKYSETPGFKALISHQFGNINGYLYGYPSESKQFYRELIDRYLTADEKEKLNGAFEILSIAVDKSSKHSGIGTKLLAALPAGKYYLTSDVHDIVANTFYYKNDWQLLKGNMHLHPSIPDKNLYYKEVK</sequence>
<reference evidence="1 2" key="1">
    <citation type="journal article" date="2018" name="Front. Microbiol.">
        <title>Description and Comparative Genomics of Macrococcus caseolyticus subsp. hominis subsp. nov., Macrococcus goetzii sp. nov., Macrococcus epidermidis sp. nov., and Macrococcus bohemicus sp. nov., Novel Macrococci From Human Clinical Material With Virulence Potential and Suspected Uptake of Foreign DNA by Natural Transformation.</title>
        <authorList>
            <person name="Maslanova I."/>
            <person name="Wertheimer Z."/>
            <person name="Sedlacek I."/>
            <person name="Svec P."/>
            <person name="Indrakova A."/>
            <person name="Kovarovic V."/>
            <person name="Schumann P."/>
            <person name="Sproer C."/>
            <person name="Kralova S."/>
            <person name="Sedo O."/>
            <person name="Kristofova L."/>
            <person name="Vrbovska V."/>
            <person name="Fuzik T."/>
            <person name="Petras P."/>
            <person name="Zdrahal Z."/>
            <person name="Ruzickova V."/>
            <person name="Doskar J."/>
            <person name="Pantucek R."/>
        </authorList>
    </citation>
    <scope>NUCLEOTIDE SEQUENCE [LARGE SCALE GENOMIC DNA]</scope>
    <source>
        <strain evidence="1 2">01/688</strain>
    </source>
</reference>
<name>A0A327ZMT6_9STAP</name>
<gene>
    <name evidence="1" type="ORF">BHU61_12570</name>
</gene>
<evidence type="ECO:0008006" key="3">
    <source>
        <dbReference type="Google" id="ProtNLM"/>
    </source>
</evidence>
<proteinExistence type="predicted"/>
<dbReference type="InterPro" id="IPR016181">
    <property type="entry name" value="Acyl_CoA_acyltransferase"/>
</dbReference>
<dbReference type="AlphaFoldDB" id="A0A327ZMT6"/>
<organism evidence="1 2">
    <name type="scientific">Macrococcus epidermidis</name>
    <dbReference type="NCBI Taxonomy" id="1902580"/>
    <lineage>
        <taxon>Bacteria</taxon>
        <taxon>Bacillati</taxon>
        <taxon>Bacillota</taxon>
        <taxon>Bacilli</taxon>
        <taxon>Bacillales</taxon>
        <taxon>Staphylococcaceae</taxon>
        <taxon>Macrococcus</taxon>
    </lineage>
</organism>
<comment type="caution">
    <text evidence="1">The sequence shown here is derived from an EMBL/GenBank/DDBJ whole genome shotgun (WGS) entry which is preliminary data.</text>
</comment>
<keyword evidence="2" id="KW-1185">Reference proteome</keyword>
<evidence type="ECO:0000313" key="1">
    <source>
        <dbReference type="EMBL" id="RAK43727.1"/>
    </source>
</evidence>
<dbReference type="EMBL" id="PZJH01000010">
    <property type="protein sequence ID" value="RAK43727.1"/>
    <property type="molecule type" value="Genomic_DNA"/>
</dbReference>
<evidence type="ECO:0000313" key="2">
    <source>
        <dbReference type="Proteomes" id="UP000249808"/>
    </source>
</evidence>
<dbReference type="Proteomes" id="UP000249808">
    <property type="component" value="Unassembled WGS sequence"/>
</dbReference>
<protein>
    <recommendedName>
        <fullName evidence="3">GNAT family N-acetyltransferase</fullName>
    </recommendedName>
</protein>
<dbReference type="RefSeq" id="WP_111717376.1">
    <property type="nucleotide sequence ID" value="NZ_CP073819.1"/>
</dbReference>